<evidence type="ECO:0000256" key="1">
    <source>
        <dbReference type="SAM" id="Phobius"/>
    </source>
</evidence>
<dbReference type="AlphaFoldDB" id="A0A0L0DSY3"/>
<keyword evidence="1" id="KW-0472">Membrane</keyword>
<reference evidence="2 3" key="1">
    <citation type="submission" date="2010-05" db="EMBL/GenBank/DDBJ databases">
        <title>The Genome Sequence of Thecamonas trahens ATCC 50062.</title>
        <authorList>
            <consortium name="The Broad Institute Genome Sequencing Platform"/>
            <person name="Russ C."/>
            <person name="Cuomo C."/>
            <person name="Shea T."/>
            <person name="Young S.K."/>
            <person name="Zeng Q."/>
            <person name="Koehrsen M."/>
            <person name="Haas B."/>
            <person name="Borodovsky M."/>
            <person name="Guigo R."/>
            <person name="Alvarado L."/>
            <person name="Berlin A."/>
            <person name="Bochicchio J."/>
            <person name="Borenstein D."/>
            <person name="Chapman S."/>
            <person name="Chen Z."/>
            <person name="Freedman E."/>
            <person name="Gellesch M."/>
            <person name="Goldberg J."/>
            <person name="Griggs A."/>
            <person name="Gujja S."/>
            <person name="Heilman E."/>
            <person name="Heiman D."/>
            <person name="Hepburn T."/>
            <person name="Howarth C."/>
            <person name="Jen D."/>
            <person name="Larson L."/>
            <person name="Mehta T."/>
            <person name="Park D."/>
            <person name="Pearson M."/>
            <person name="Roberts A."/>
            <person name="Saif S."/>
            <person name="Shenoy N."/>
            <person name="Sisk P."/>
            <person name="Stolte C."/>
            <person name="Sykes S."/>
            <person name="Thomson T."/>
            <person name="Walk T."/>
            <person name="White J."/>
            <person name="Yandava C."/>
            <person name="Burger G."/>
            <person name="Gray M.W."/>
            <person name="Holland P.W.H."/>
            <person name="King N."/>
            <person name="Lang F.B.F."/>
            <person name="Roger A.J."/>
            <person name="Ruiz-Trillo I."/>
            <person name="Lander E."/>
            <person name="Nusbaum C."/>
        </authorList>
    </citation>
    <scope>NUCLEOTIDE SEQUENCE [LARGE SCALE GENOMIC DNA]</scope>
    <source>
        <strain evidence="2 3">ATCC 50062</strain>
    </source>
</reference>
<organism evidence="2 3">
    <name type="scientific">Thecamonas trahens ATCC 50062</name>
    <dbReference type="NCBI Taxonomy" id="461836"/>
    <lineage>
        <taxon>Eukaryota</taxon>
        <taxon>Apusozoa</taxon>
        <taxon>Apusomonadida</taxon>
        <taxon>Apusomonadidae</taxon>
        <taxon>Thecamonas</taxon>
    </lineage>
</organism>
<sequence>MPTPPTHAVHRYEYKTDNCTAVGNIEPNGISLYVTYRNNSCVRTSPTKSVLFSANETVVMEQTFNTINCTGNAIKEEIFIVVVVAALAVMVHADFYRYEKFIGGGCSNQITTWVRHLTTTCSATFCENNSGSYLSNKLDCPSALPTPDAHTVYRYEYLTTDCTDANANKQGTQLFMIHANNTCVQQTASTSVQYFANATVVMEHTYDSTDCTGAASDEKVFIVGGCHTKTGTTKSYMAYSPIMAGGNPTSPPPPPASNSTGTATSAAVAAAPTASIAIAVFGAVISLALALA</sequence>
<dbReference type="Proteomes" id="UP000054408">
    <property type="component" value="Unassembled WGS sequence"/>
</dbReference>
<dbReference type="EMBL" id="GL349495">
    <property type="protein sequence ID" value="KNC55121.1"/>
    <property type="molecule type" value="Genomic_DNA"/>
</dbReference>
<evidence type="ECO:0000313" key="3">
    <source>
        <dbReference type="Proteomes" id="UP000054408"/>
    </source>
</evidence>
<evidence type="ECO:0000313" key="2">
    <source>
        <dbReference type="EMBL" id="KNC55121.1"/>
    </source>
</evidence>
<feature type="transmembrane region" description="Helical" evidence="1">
    <location>
        <begin position="266"/>
        <end position="291"/>
    </location>
</feature>
<keyword evidence="1" id="KW-1133">Transmembrane helix</keyword>
<name>A0A0L0DSY3_THETB</name>
<gene>
    <name evidence="2" type="ORF">AMSG_12382</name>
</gene>
<keyword evidence="1" id="KW-0812">Transmembrane</keyword>
<dbReference type="RefSeq" id="XP_013753321.1">
    <property type="nucleotide sequence ID" value="XM_013897867.1"/>
</dbReference>
<proteinExistence type="predicted"/>
<accession>A0A0L0DSY3</accession>
<protein>
    <submittedName>
        <fullName evidence="2">Uncharacterized protein</fullName>
    </submittedName>
</protein>
<keyword evidence="3" id="KW-1185">Reference proteome</keyword>
<dbReference type="GeneID" id="25570296"/>